<evidence type="ECO:0000256" key="1">
    <source>
        <dbReference type="ARBA" id="ARBA00022801"/>
    </source>
</evidence>
<dbReference type="EMBL" id="VOLR01000009">
    <property type="protein sequence ID" value="TWX60371.1"/>
    <property type="molecule type" value="Genomic_DNA"/>
</dbReference>
<dbReference type="AlphaFoldDB" id="A0A5C6QMX3"/>
<dbReference type="GO" id="GO:0016289">
    <property type="term" value="F:acyl-CoA hydrolase activity"/>
    <property type="evidence" value="ECO:0007669"/>
    <property type="project" value="UniProtKB-ARBA"/>
</dbReference>
<dbReference type="InterPro" id="IPR006683">
    <property type="entry name" value="Thioestr_dom"/>
</dbReference>
<accession>A0A5C6QMX3</accession>
<evidence type="ECO:0000313" key="3">
    <source>
        <dbReference type="EMBL" id="TWX60371.1"/>
    </source>
</evidence>
<keyword evidence="5" id="KW-1185">Reference proteome</keyword>
<dbReference type="SUPFAM" id="SSF54637">
    <property type="entry name" value="Thioesterase/thiol ester dehydrase-isomerase"/>
    <property type="match status" value="1"/>
</dbReference>
<dbReference type="Pfam" id="PF03061">
    <property type="entry name" value="4HBT"/>
    <property type="match status" value="1"/>
</dbReference>
<dbReference type="Proteomes" id="UP000321917">
    <property type="component" value="Unassembled WGS sequence"/>
</dbReference>
<evidence type="ECO:0000259" key="2">
    <source>
        <dbReference type="Pfam" id="PF03061"/>
    </source>
</evidence>
<evidence type="ECO:0000313" key="6">
    <source>
        <dbReference type="Proteomes" id="UP000321917"/>
    </source>
</evidence>
<name>A0A5C6QMX3_9GAMM</name>
<dbReference type="RefSeq" id="WP_146799287.1">
    <property type="nucleotide sequence ID" value="NZ_VOLP01000010.1"/>
</dbReference>
<protein>
    <submittedName>
        <fullName evidence="4">PaaI family thioesterase</fullName>
    </submittedName>
</protein>
<dbReference type="InterPro" id="IPR029069">
    <property type="entry name" value="HotDog_dom_sf"/>
</dbReference>
<dbReference type="NCBIfam" id="TIGR00369">
    <property type="entry name" value="unchar_dom_1"/>
    <property type="match status" value="1"/>
</dbReference>
<evidence type="ECO:0000313" key="5">
    <source>
        <dbReference type="Proteomes" id="UP000321525"/>
    </source>
</evidence>
<organism evidence="4 6">
    <name type="scientific">Colwellia hornerae</name>
    <dbReference type="NCBI Taxonomy" id="89402"/>
    <lineage>
        <taxon>Bacteria</taxon>
        <taxon>Pseudomonadati</taxon>
        <taxon>Pseudomonadota</taxon>
        <taxon>Gammaproteobacteria</taxon>
        <taxon>Alteromonadales</taxon>
        <taxon>Colwelliaceae</taxon>
        <taxon>Colwellia</taxon>
    </lineage>
</organism>
<dbReference type="Proteomes" id="UP000321525">
    <property type="component" value="Unassembled WGS sequence"/>
</dbReference>
<dbReference type="EMBL" id="VOLQ01000006">
    <property type="protein sequence ID" value="TWX70127.1"/>
    <property type="molecule type" value="Genomic_DNA"/>
</dbReference>
<reference evidence="4 6" key="1">
    <citation type="submission" date="2019-07" db="EMBL/GenBank/DDBJ databases">
        <title>Genomes of sea-ice associated Colwellia species.</title>
        <authorList>
            <person name="Bowman J.P."/>
        </authorList>
    </citation>
    <scope>NUCLEOTIDE SEQUENCE [LARGE SCALE GENOMIC DNA]</scope>
    <source>
        <strain evidence="3 5">ACAM 607</strain>
        <strain evidence="4 6">IC036</strain>
    </source>
</reference>
<comment type="caution">
    <text evidence="4">The sequence shown here is derived from an EMBL/GenBank/DDBJ whole genome shotgun (WGS) entry which is preliminary data.</text>
</comment>
<sequence length="138" mass="15246">MKPWANKPMPAFNNHLGFVVEEWREKHIKISALLKPEHLNRSGIPHGGFISALLDAATALSGAHSDDPLDYKKALTLSLNINYLGQAQSNKLYAIGKVTASGRNIYYGSAEVFDSFDNLIASGQGVFRWRKESTDATR</sequence>
<gene>
    <name evidence="3" type="ORF">ESZ26_08360</name>
    <name evidence="4" type="ORF">ESZ27_05050</name>
</gene>
<dbReference type="Gene3D" id="3.10.129.10">
    <property type="entry name" value="Hotdog Thioesterase"/>
    <property type="match status" value="1"/>
</dbReference>
<dbReference type="InterPro" id="IPR003736">
    <property type="entry name" value="PAAI_dom"/>
</dbReference>
<feature type="domain" description="Thioesterase" evidence="2">
    <location>
        <begin position="43"/>
        <end position="115"/>
    </location>
</feature>
<keyword evidence="1" id="KW-0378">Hydrolase</keyword>
<dbReference type="CDD" id="cd03443">
    <property type="entry name" value="PaaI_thioesterase"/>
    <property type="match status" value="1"/>
</dbReference>
<proteinExistence type="predicted"/>
<dbReference type="OrthoDB" id="3477511at2"/>
<evidence type="ECO:0000313" key="4">
    <source>
        <dbReference type="EMBL" id="TWX70127.1"/>
    </source>
</evidence>